<organism evidence="2 3">
    <name type="scientific">Aphanomyces astaci</name>
    <name type="common">Crayfish plague agent</name>
    <dbReference type="NCBI Taxonomy" id="112090"/>
    <lineage>
        <taxon>Eukaryota</taxon>
        <taxon>Sar</taxon>
        <taxon>Stramenopiles</taxon>
        <taxon>Oomycota</taxon>
        <taxon>Saprolegniomycetes</taxon>
        <taxon>Saprolegniales</taxon>
        <taxon>Verrucalvaceae</taxon>
        <taxon>Aphanomyces</taxon>
    </lineage>
</organism>
<comment type="caution">
    <text evidence="2">The sequence shown here is derived from an EMBL/GenBank/DDBJ whole genome shotgun (WGS) entry which is preliminary data.</text>
</comment>
<dbReference type="PANTHER" id="PTHR47169">
    <property type="entry name" value="OS01G0541250 PROTEIN"/>
    <property type="match status" value="1"/>
</dbReference>
<evidence type="ECO:0000313" key="2">
    <source>
        <dbReference type="EMBL" id="KAF0705689.1"/>
    </source>
</evidence>
<dbReference type="GO" id="GO:0003676">
    <property type="term" value="F:nucleic acid binding"/>
    <property type="evidence" value="ECO:0007669"/>
    <property type="project" value="InterPro"/>
</dbReference>
<dbReference type="Pfam" id="PF24964">
    <property type="entry name" value="DUF7769"/>
    <property type="match status" value="1"/>
</dbReference>
<dbReference type="EMBL" id="VJMI01020031">
    <property type="protein sequence ID" value="KAF0705689.1"/>
    <property type="molecule type" value="Genomic_DNA"/>
</dbReference>
<dbReference type="PANTHER" id="PTHR47169:SF2">
    <property type="entry name" value="OS01G0541250 PROTEIN"/>
    <property type="match status" value="1"/>
</dbReference>
<feature type="domain" description="DUF7769" evidence="1">
    <location>
        <begin position="4"/>
        <end position="55"/>
    </location>
</feature>
<proteinExistence type="predicted"/>
<evidence type="ECO:0000259" key="1">
    <source>
        <dbReference type="Pfam" id="PF24964"/>
    </source>
</evidence>
<dbReference type="Proteomes" id="UP000469452">
    <property type="component" value="Unassembled WGS sequence"/>
</dbReference>
<sequence length="313" mass="35641">MKELTSDQRRAVVDHLLLRVVEAPCKLHHGAIKEVAQIFGRNRHTIAEIWKRANVSISAEGQTSIGCHDVASQKKGIVGRKQKYTDLPARIRAVPPQRRTTLQRIAHAIGIPASTLKDYYKRGLMVKYNSNIKPKLTDVNKVARVNWAMKFVRPDSNFQFADMFDYVHVDEKWFHATKIKSRVYLLPGEVPPHRSTQSKHFITKVMFLSAVARPRWDDAKSEWFDGKIGTWHFTQVVPAARSSRNRPAGTLELRPVSVTRPIYKKMLLENVIPAIKAKWPQDSTRSIVIQQDNARPHVPTWDESVVAACTSDG</sequence>
<dbReference type="AlphaFoldDB" id="A0A6A4Z6I9"/>
<name>A0A6A4Z6I9_APHAT</name>
<dbReference type="Gene3D" id="3.30.420.10">
    <property type="entry name" value="Ribonuclease H-like superfamily/Ribonuclease H"/>
    <property type="match status" value="1"/>
</dbReference>
<evidence type="ECO:0000313" key="3">
    <source>
        <dbReference type="Proteomes" id="UP000469452"/>
    </source>
</evidence>
<accession>A0A6A4Z6I9</accession>
<reference evidence="2 3" key="1">
    <citation type="submission" date="2019-06" db="EMBL/GenBank/DDBJ databases">
        <title>Genomics analysis of Aphanomyces spp. identifies a new class of oomycete effector associated with host adaptation.</title>
        <authorList>
            <person name="Gaulin E."/>
        </authorList>
    </citation>
    <scope>NUCLEOTIDE SEQUENCE [LARGE SCALE GENOMIC DNA]</scope>
    <source>
        <strain evidence="2 3">E</strain>
    </source>
</reference>
<gene>
    <name evidence="2" type="ORF">AaE_014407</name>
</gene>
<protein>
    <recommendedName>
        <fullName evidence="1">DUF7769 domain-containing protein</fullName>
    </recommendedName>
</protein>
<dbReference type="InterPro" id="IPR056671">
    <property type="entry name" value="DUF7769"/>
</dbReference>
<dbReference type="VEuPathDB" id="FungiDB:H257_12050"/>
<dbReference type="InterPro" id="IPR036397">
    <property type="entry name" value="RNaseH_sf"/>
</dbReference>